<keyword evidence="5" id="KW-1185">Reference proteome</keyword>
<keyword evidence="2" id="KW-1133">Transmembrane helix</keyword>
<dbReference type="PANTHER" id="PTHR43685">
    <property type="entry name" value="GLYCOSYLTRANSFERASE"/>
    <property type="match status" value="1"/>
</dbReference>
<comment type="caution">
    <text evidence="4">The sequence shown here is derived from an EMBL/GenBank/DDBJ whole genome shotgun (WGS) entry which is preliminary data.</text>
</comment>
<feature type="transmembrane region" description="Helical" evidence="2">
    <location>
        <begin position="315"/>
        <end position="339"/>
    </location>
</feature>
<keyword evidence="2" id="KW-0472">Membrane</keyword>
<organism evidence="4 5">
    <name type="scientific">Streptomyces poonensis</name>
    <dbReference type="NCBI Taxonomy" id="68255"/>
    <lineage>
        <taxon>Bacteria</taxon>
        <taxon>Bacillati</taxon>
        <taxon>Actinomycetota</taxon>
        <taxon>Actinomycetes</taxon>
        <taxon>Kitasatosporales</taxon>
        <taxon>Streptomycetaceae</taxon>
        <taxon>Streptomyces</taxon>
    </lineage>
</organism>
<dbReference type="InterPro" id="IPR050834">
    <property type="entry name" value="Glycosyltransf_2"/>
</dbReference>
<feature type="region of interest" description="Disordered" evidence="1">
    <location>
        <begin position="357"/>
        <end position="381"/>
    </location>
</feature>
<dbReference type="RefSeq" id="WP_229858386.1">
    <property type="nucleotide sequence ID" value="NZ_BMVW01000002.1"/>
</dbReference>
<sequence>MTGSGTGPDPAAAAVPGDGVSDAGGAPVRVSVVIPNYNYAETLELCLASLHRQTLRPFEIIVSDDASTDGSVAVAERFGCRVVRADTNRGVSAARNAGAAAARGDILFFLDSDQALSSDSLENAVRLLRSDPELGCVHGIIAPEPLVDHGPVEWYRTLHAHHWRLKGVGPTPTAFFAAAAVPRRVFEEIGPFHPALRDSEDVEYSERLSARYRILLTDRVVAAHDEEHRLGPMLREQFRRAQYLLPFAAAHRRRPGALRANSMAGVAAATFTVVTVPATVVAAPLAVLPVLGVLAFACADPSLLRFVRRRRGLGFLPLFVALHLLVNLQIALGAGTGWLRSRFDRDFGRVAGRPPHGADLPAGSGAGVGVGGPDALEGRTG</sequence>
<dbReference type="SUPFAM" id="SSF53448">
    <property type="entry name" value="Nucleotide-diphospho-sugar transferases"/>
    <property type="match status" value="1"/>
</dbReference>
<evidence type="ECO:0000256" key="2">
    <source>
        <dbReference type="SAM" id="Phobius"/>
    </source>
</evidence>
<dbReference type="EMBL" id="BMVW01000002">
    <property type="protein sequence ID" value="GGY97317.1"/>
    <property type="molecule type" value="Genomic_DNA"/>
</dbReference>
<dbReference type="AlphaFoldDB" id="A0A918UEP1"/>
<protein>
    <recommendedName>
        <fullName evidence="3">Glycosyltransferase 2-like domain-containing protein</fullName>
    </recommendedName>
</protein>
<dbReference type="GO" id="GO:0044010">
    <property type="term" value="P:single-species biofilm formation"/>
    <property type="evidence" value="ECO:0007669"/>
    <property type="project" value="TreeGrafter"/>
</dbReference>
<feature type="domain" description="Glycosyltransferase 2-like" evidence="3">
    <location>
        <begin position="31"/>
        <end position="189"/>
    </location>
</feature>
<dbReference type="PANTHER" id="PTHR43685:SF2">
    <property type="entry name" value="GLYCOSYLTRANSFERASE 2-LIKE DOMAIN-CONTAINING PROTEIN"/>
    <property type="match status" value="1"/>
</dbReference>
<evidence type="ECO:0000313" key="5">
    <source>
        <dbReference type="Proteomes" id="UP000622166"/>
    </source>
</evidence>
<reference evidence="4" key="1">
    <citation type="journal article" date="2014" name="Int. J. Syst. Evol. Microbiol.">
        <title>Complete genome sequence of Corynebacterium casei LMG S-19264T (=DSM 44701T), isolated from a smear-ripened cheese.</title>
        <authorList>
            <consortium name="US DOE Joint Genome Institute (JGI-PGF)"/>
            <person name="Walter F."/>
            <person name="Albersmeier A."/>
            <person name="Kalinowski J."/>
            <person name="Ruckert C."/>
        </authorList>
    </citation>
    <scope>NUCLEOTIDE SEQUENCE</scope>
    <source>
        <strain evidence="4">JCM 4815</strain>
    </source>
</reference>
<dbReference type="InterPro" id="IPR001173">
    <property type="entry name" value="Glyco_trans_2-like"/>
</dbReference>
<feature type="transmembrane region" description="Helical" evidence="2">
    <location>
        <begin position="262"/>
        <end position="295"/>
    </location>
</feature>
<dbReference type="InterPro" id="IPR029044">
    <property type="entry name" value="Nucleotide-diphossugar_trans"/>
</dbReference>
<dbReference type="Gene3D" id="3.90.550.10">
    <property type="entry name" value="Spore Coat Polysaccharide Biosynthesis Protein SpsA, Chain A"/>
    <property type="match status" value="1"/>
</dbReference>
<evidence type="ECO:0000256" key="1">
    <source>
        <dbReference type="SAM" id="MobiDB-lite"/>
    </source>
</evidence>
<name>A0A918UEP1_9ACTN</name>
<keyword evidence="2" id="KW-0812">Transmembrane</keyword>
<proteinExistence type="predicted"/>
<dbReference type="CDD" id="cd00761">
    <property type="entry name" value="Glyco_tranf_GTA_type"/>
    <property type="match status" value="1"/>
</dbReference>
<evidence type="ECO:0000313" key="4">
    <source>
        <dbReference type="EMBL" id="GGY97317.1"/>
    </source>
</evidence>
<dbReference type="Proteomes" id="UP000622166">
    <property type="component" value="Unassembled WGS sequence"/>
</dbReference>
<evidence type="ECO:0000259" key="3">
    <source>
        <dbReference type="Pfam" id="PF00535"/>
    </source>
</evidence>
<accession>A0A918UEP1</accession>
<dbReference type="Pfam" id="PF00535">
    <property type="entry name" value="Glycos_transf_2"/>
    <property type="match status" value="1"/>
</dbReference>
<gene>
    <name evidence="4" type="ORF">GCM10010365_14670</name>
</gene>
<reference evidence="4" key="2">
    <citation type="submission" date="2020-09" db="EMBL/GenBank/DDBJ databases">
        <authorList>
            <person name="Sun Q."/>
            <person name="Ohkuma M."/>
        </authorList>
    </citation>
    <scope>NUCLEOTIDE SEQUENCE</scope>
    <source>
        <strain evidence="4">JCM 4815</strain>
    </source>
</reference>